<dbReference type="PROSITE" id="PS51197">
    <property type="entry name" value="HTH_RRF2_2"/>
    <property type="match status" value="1"/>
</dbReference>
<sequence length="181" mass="20323">MKLTRGIEQAVCIIALLATQDKSIPVASEEIHKRLKGSLTYTKKIIRKLVVAKMVNSVSGNNGGFTLAKKTDEINLLDIVEALEGKIETYPDSGLIDKVFEDKQILANQGTVVMRNAFAEADMLYRETLRAKTVNQLLEETLGSRPIRPVNWNQADEGRELLIRKVMKSIHGNDKDRMEKD</sequence>
<protein>
    <submittedName>
        <fullName evidence="1">Rrf2 family transcriptional regulator</fullName>
    </submittedName>
</protein>
<evidence type="ECO:0000313" key="1">
    <source>
        <dbReference type="EMBL" id="BCJ96981.1"/>
    </source>
</evidence>
<dbReference type="EMBL" id="AP023368">
    <property type="protein sequence ID" value="BCJ96981.1"/>
    <property type="molecule type" value="Genomic_DNA"/>
</dbReference>
<name>A0A7I8DI84_9FIRM</name>
<dbReference type="NCBIfam" id="TIGR00738">
    <property type="entry name" value="rrf2_super"/>
    <property type="match status" value="1"/>
</dbReference>
<reference evidence="1 2" key="1">
    <citation type="submission" date="2020-08" db="EMBL/GenBank/DDBJ databases">
        <title>Draft genome sequencing of an Anaerocolumna strain isolated from anoxic soil subjected to BSD treatment.</title>
        <authorList>
            <person name="Uek A."/>
            <person name="Tonouchi A."/>
        </authorList>
    </citation>
    <scope>NUCLEOTIDE SEQUENCE [LARGE SCALE GENOMIC DNA]</scope>
    <source>
        <strain evidence="1 2">CTTW</strain>
    </source>
</reference>
<organism evidence="1 2">
    <name type="scientific">Anaerocolumna chitinilytica</name>
    <dbReference type="NCBI Taxonomy" id="1727145"/>
    <lineage>
        <taxon>Bacteria</taxon>
        <taxon>Bacillati</taxon>
        <taxon>Bacillota</taxon>
        <taxon>Clostridia</taxon>
        <taxon>Lachnospirales</taxon>
        <taxon>Lachnospiraceae</taxon>
        <taxon>Anaerocolumna</taxon>
    </lineage>
</organism>
<dbReference type="AlphaFoldDB" id="A0A7I8DI84"/>
<dbReference type="PANTHER" id="PTHR33221">
    <property type="entry name" value="WINGED HELIX-TURN-HELIX TRANSCRIPTIONAL REGULATOR, RRF2 FAMILY"/>
    <property type="match status" value="1"/>
</dbReference>
<accession>A0A7I8DI84</accession>
<dbReference type="SUPFAM" id="SSF46785">
    <property type="entry name" value="Winged helix' DNA-binding domain"/>
    <property type="match status" value="1"/>
</dbReference>
<evidence type="ECO:0000313" key="2">
    <source>
        <dbReference type="Proteomes" id="UP000515703"/>
    </source>
</evidence>
<dbReference type="Pfam" id="PF02082">
    <property type="entry name" value="Rrf2"/>
    <property type="match status" value="1"/>
</dbReference>
<dbReference type="Proteomes" id="UP000515703">
    <property type="component" value="Chromosome"/>
</dbReference>
<dbReference type="PANTHER" id="PTHR33221:SF9">
    <property type="entry name" value="RRF2 FAMILY PROTEIN"/>
    <property type="match status" value="1"/>
</dbReference>
<dbReference type="GO" id="GO:0005829">
    <property type="term" value="C:cytosol"/>
    <property type="evidence" value="ECO:0007669"/>
    <property type="project" value="TreeGrafter"/>
</dbReference>
<dbReference type="KEGG" id="acht:bsdcttw_00220"/>
<dbReference type="InterPro" id="IPR036388">
    <property type="entry name" value="WH-like_DNA-bd_sf"/>
</dbReference>
<dbReference type="Gene3D" id="1.10.10.10">
    <property type="entry name" value="Winged helix-like DNA-binding domain superfamily/Winged helix DNA-binding domain"/>
    <property type="match status" value="1"/>
</dbReference>
<dbReference type="RefSeq" id="WP_185257455.1">
    <property type="nucleotide sequence ID" value="NZ_AP023368.1"/>
</dbReference>
<dbReference type="GO" id="GO:0003700">
    <property type="term" value="F:DNA-binding transcription factor activity"/>
    <property type="evidence" value="ECO:0007669"/>
    <property type="project" value="TreeGrafter"/>
</dbReference>
<keyword evidence="2" id="KW-1185">Reference proteome</keyword>
<dbReference type="InterPro" id="IPR036390">
    <property type="entry name" value="WH_DNA-bd_sf"/>
</dbReference>
<gene>
    <name evidence="1" type="ORF">bsdcttw_00220</name>
</gene>
<reference evidence="1 2" key="2">
    <citation type="submission" date="2020-08" db="EMBL/GenBank/DDBJ databases">
        <authorList>
            <person name="Ueki A."/>
            <person name="Tonouchi A."/>
        </authorList>
    </citation>
    <scope>NUCLEOTIDE SEQUENCE [LARGE SCALE GENOMIC DNA]</scope>
    <source>
        <strain evidence="1 2">CTTW</strain>
    </source>
</reference>
<proteinExistence type="predicted"/>
<dbReference type="InterPro" id="IPR000944">
    <property type="entry name" value="Tscrpt_reg_Rrf2"/>
</dbReference>